<name>A0A182NTF4_9DIPT</name>
<evidence type="ECO:0000256" key="1">
    <source>
        <dbReference type="PROSITE-ProRule" id="PRU00042"/>
    </source>
</evidence>
<proteinExistence type="predicted"/>
<dbReference type="InterPro" id="IPR013087">
    <property type="entry name" value="Znf_C2H2_type"/>
</dbReference>
<dbReference type="VEuPathDB" id="VectorBase:ADIR010944"/>
<keyword evidence="1" id="KW-0479">Metal-binding</keyword>
<evidence type="ECO:0000259" key="2">
    <source>
        <dbReference type="PROSITE" id="PS50157"/>
    </source>
</evidence>
<dbReference type="EnsemblMetazoa" id="ADIR010944-RA">
    <property type="protein sequence ID" value="ADIR010944-PA"/>
    <property type="gene ID" value="ADIR010944"/>
</dbReference>
<evidence type="ECO:0000313" key="3">
    <source>
        <dbReference type="EnsemblMetazoa" id="ADIR010944-PA"/>
    </source>
</evidence>
<feature type="domain" description="C2H2-type" evidence="2">
    <location>
        <begin position="9"/>
        <end position="36"/>
    </location>
</feature>
<keyword evidence="1" id="KW-0862">Zinc</keyword>
<dbReference type="PROSITE" id="PS50157">
    <property type="entry name" value="ZINC_FINGER_C2H2_2"/>
    <property type="match status" value="2"/>
</dbReference>
<keyword evidence="1" id="KW-0863">Zinc-finger</keyword>
<dbReference type="SMART" id="SM00355">
    <property type="entry name" value="ZnF_C2H2"/>
    <property type="match status" value="2"/>
</dbReference>
<evidence type="ECO:0000313" key="4">
    <source>
        <dbReference type="Proteomes" id="UP000075884"/>
    </source>
</evidence>
<dbReference type="GO" id="GO:0008270">
    <property type="term" value="F:zinc ion binding"/>
    <property type="evidence" value="ECO:0007669"/>
    <property type="project" value="UniProtKB-KW"/>
</dbReference>
<reference evidence="3" key="2">
    <citation type="submission" date="2020-05" db="UniProtKB">
        <authorList>
            <consortium name="EnsemblMetazoa"/>
        </authorList>
    </citation>
    <scope>IDENTIFICATION</scope>
    <source>
        <strain evidence="3">WRAIR2</strain>
    </source>
</reference>
<organism evidence="3 4">
    <name type="scientific">Anopheles dirus</name>
    <dbReference type="NCBI Taxonomy" id="7168"/>
    <lineage>
        <taxon>Eukaryota</taxon>
        <taxon>Metazoa</taxon>
        <taxon>Ecdysozoa</taxon>
        <taxon>Arthropoda</taxon>
        <taxon>Hexapoda</taxon>
        <taxon>Insecta</taxon>
        <taxon>Pterygota</taxon>
        <taxon>Neoptera</taxon>
        <taxon>Endopterygota</taxon>
        <taxon>Diptera</taxon>
        <taxon>Nematocera</taxon>
        <taxon>Culicoidea</taxon>
        <taxon>Culicidae</taxon>
        <taxon>Anophelinae</taxon>
        <taxon>Anopheles</taxon>
    </lineage>
</organism>
<accession>A0A182NTF4</accession>
<feature type="domain" description="C2H2-type" evidence="2">
    <location>
        <begin position="38"/>
        <end position="69"/>
    </location>
</feature>
<dbReference type="InterPro" id="IPR036236">
    <property type="entry name" value="Znf_C2H2_sf"/>
</dbReference>
<keyword evidence="4" id="KW-1185">Reference proteome</keyword>
<dbReference type="Pfam" id="PF00096">
    <property type="entry name" value="zf-C2H2"/>
    <property type="match status" value="1"/>
</dbReference>
<dbReference type="SUPFAM" id="SSF57667">
    <property type="entry name" value="beta-beta-alpha zinc fingers"/>
    <property type="match status" value="1"/>
</dbReference>
<reference evidence="4" key="1">
    <citation type="submission" date="2013-03" db="EMBL/GenBank/DDBJ databases">
        <title>The Genome Sequence of Anopheles dirus WRAIR2.</title>
        <authorList>
            <consortium name="The Broad Institute Genomics Platform"/>
            <person name="Neafsey D.E."/>
            <person name="Walton C."/>
            <person name="Walker B."/>
            <person name="Young S.K."/>
            <person name="Zeng Q."/>
            <person name="Gargeya S."/>
            <person name="Fitzgerald M."/>
            <person name="Haas B."/>
            <person name="Abouelleil A."/>
            <person name="Allen A.W."/>
            <person name="Alvarado L."/>
            <person name="Arachchi H.M."/>
            <person name="Berlin A.M."/>
            <person name="Chapman S.B."/>
            <person name="Gainer-Dewar J."/>
            <person name="Goldberg J."/>
            <person name="Griggs A."/>
            <person name="Gujja S."/>
            <person name="Hansen M."/>
            <person name="Howarth C."/>
            <person name="Imamovic A."/>
            <person name="Ireland A."/>
            <person name="Larimer J."/>
            <person name="McCowan C."/>
            <person name="Murphy C."/>
            <person name="Pearson M."/>
            <person name="Poon T.W."/>
            <person name="Priest M."/>
            <person name="Roberts A."/>
            <person name="Saif S."/>
            <person name="Shea T."/>
            <person name="Sisk P."/>
            <person name="Sykes S."/>
            <person name="Wortman J."/>
            <person name="Nusbaum C."/>
            <person name="Birren B."/>
        </authorList>
    </citation>
    <scope>NUCLEOTIDE SEQUENCE [LARGE SCALE GENOMIC DNA]</scope>
    <source>
        <strain evidence="4">WRAIR2</strain>
    </source>
</reference>
<dbReference type="STRING" id="7168.A0A182NTF4"/>
<dbReference type="Proteomes" id="UP000075884">
    <property type="component" value="Unassembled WGS sequence"/>
</dbReference>
<dbReference type="Gene3D" id="3.30.160.60">
    <property type="entry name" value="Classic Zinc Finger"/>
    <property type="match status" value="1"/>
</dbReference>
<dbReference type="PROSITE" id="PS00028">
    <property type="entry name" value="ZINC_FINGER_C2H2_1"/>
    <property type="match status" value="2"/>
</dbReference>
<sequence>MSNANRRKHRCPHCAAVFRWPAELLYHDAFHHSERRLNVCPEADCGRNFQFPYQLAIHQRTAGHHNWRVSCTACGKRFACERFLGRHTAASCEQYRLDYINGQRANGNEAHG</sequence>
<dbReference type="AlphaFoldDB" id="A0A182NTF4"/>
<protein>
    <recommendedName>
        <fullName evidence="2">C2H2-type domain-containing protein</fullName>
    </recommendedName>
</protein>